<reference evidence="1 2" key="2">
    <citation type="journal article" date="2022" name="Mol. Ecol. Resour.">
        <title>The genomes of chicory, endive, great burdock and yacon provide insights into Asteraceae paleo-polyploidization history and plant inulin production.</title>
        <authorList>
            <person name="Fan W."/>
            <person name="Wang S."/>
            <person name="Wang H."/>
            <person name="Wang A."/>
            <person name="Jiang F."/>
            <person name="Liu H."/>
            <person name="Zhao H."/>
            <person name="Xu D."/>
            <person name="Zhang Y."/>
        </authorList>
    </citation>
    <scope>NUCLEOTIDE SEQUENCE [LARGE SCALE GENOMIC DNA]</scope>
    <source>
        <strain evidence="2">cv. Yunnan</strain>
        <tissue evidence="1">Leaves</tissue>
    </source>
</reference>
<proteinExistence type="predicted"/>
<name>A0ACB9HFR1_9ASTR</name>
<dbReference type="EMBL" id="CM042029">
    <property type="protein sequence ID" value="KAI3794569.1"/>
    <property type="molecule type" value="Genomic_DNA"/>
</dbReference>
<accession>A0ACB9HFR1</accession>
<evidence type="ECO:0000313" key="1">
    <source>
        <dbReference type="EMBL" id="KAI3794569.1"/>
    </source>
</evidence>
<sequence length="239" mass="25847">MKMYHAFGLVIVVVATILMEEVHLGLAVECDSCKLEPCVPFFEDGGLLPSPDSPCCENIKGQHGCFCRYLKDPKYCEYLVTPLAKDVGTACGVETPDLSSCSEYQGTCTQPSVKKHNIVGLFLSSLLRMYHAFGLVMVVVATILMEEVHLGLAVECDSCKLEPCVPFFKDGGALPSPDSPCCENIKGQHGCFCGYLKDAKYCKYLVEPRAKDVGTACGVKTPDLSACSEYQGTCTQPGV</sequence>
<protein>
    <submittedName>
        <fullName evidence="1">Uncharacterized protein</fullName>
    </submittedName>
</protein>
<gene>
    <name evidence="1" type="ORF">L1987_37201</name>
</gene>
<organism evidence="1 2">
    <name type="scientific">Smallanthus sonchifolius</name>
    <dbReference type="NCBI Taxonomy" id="185202"/>
    <lineage>
        <taxon>Eukaryota</taxon>
        <taxon>Viridiplantae</taxon>
        <taxon>Streptophyta</taxon>
        <taxon>Embryophyta</taxon>
        <taxon>Tracheophyta</taxon>
        <taxon>Spermatophyta</taxon>
        <taxon>Magnoliopsida</taxon>
        <taxon>eudicotyledons</taxon>
        <taxon>Gunneridae</taxon>
        <taxon>Pentapetalae</taxon>
        <taxon>asterids</taxon>
        <taxon>campanulids</taxon>
        <taxon>Asterales</taxon>
        <taxon>Asteraceae</taxon>
        <taxon>Asteroideae</taxon>
        <taxon>Heliantheae alliance</taxon>
        <taxon>Millerieae</taxon>
        <taxon>Smallanthus</taxon>
    </lineage>
</organism>
<keyword evidence="2" id="KW-1185">Reference proteome</keyword>
<dbReference type="Proteomes" id="UP001056120">
    <property type="component" value="Linkage Group LG12"/>
</dbReference>
<evidence type="ECO:0000313" key="2">
    <source>
        <dbReference type="Proteomes" id="UP001056120"/>
    </source>
</evidence>
<comment type="caution">
    <text evidence="1">The sequence shown here is derived from an EMBL/GenBank/DDBJ whole genome shotgun (WGS) entry which is preliminary data.</text>
</comment>
<reference evidence="2" key="1">
    <citation type="journal article" date="2022" name="Mol. Ecol. Resour.">
        <title>The genomes of chicory, endive, great burdock and yacon provide insights into Asteraceae palaeo-polyploidization history and plant inulin production.</title>
        <authorList>
            <person name="Fan W."/>
            <person name="Wang S."/>
            <person name="Wang H."/>
            <person name="Wang A."/>
            <person name="Jiang F."/>
            <person name="Liu H."/>
            <person name="Zhao H."/>
            <person name="Xu D."/>
            <person name="Zhang Y."/>
        </authorList>
    </citation>
    <scope>NUCLEOTIDE SEQUENCE [LARGE SCALE GENOMIC DNA]</scope>
    <source>
        <strain evidence="2">cv. Yunnan</strain>
    </source>
</reference>